<gene>
    <name evidence="1" type="ORF">LXT12_13745</name>
</gene>
<dbReference type="Proteomes" id="UP001201463">
    <property type="component" value="Unassembled WGS sequence"/>
</dbReference>
<protein>
    <submittedName>
        <fullName evidence="1">Uncharacterized protein</fullName>
    </submittedName>
</protein>
<comment type="caution">
    <text evidence="1">The sequence shown here is derived from an EMBL/GenBank/DDBJ whole genome shotgun (WGS) entry which is preliminary data.</text>
</comment>
<organism evidence="1 2">
    <name type="scientific">Pelomonas caseinilytica</name>
    <dbReference type="NCBI Taxonomy" id="2906763"/>
    <lineage>
        <taxon>Bacteria</taxon>
        <taxon>Pseudomonadati</taxon>
        <taxon>Pseudomonadota</taxon>
        <taxon>Betaproteobacteria</taxon>
        <taxon>Burkholderiales</taxon>
        <taxon>Sphaerotilaceae</taxon>
        <taxon>Roseateles</taxon>
    </lineage>
</organism>
<evidence type="ECO:0000313" key="2">
    <source>
        <dbReference type="Proteomes" id="UP001201463"/>
    </source>
</evidence>
<evidence type="ECO:0000313" key="1">
    <source>
        <dbReference type="EMBL" id="MCE4538316.1"/>
    </source>
</evidence>
<sequence length="343" mass="38323">MRADSDHHPIAARVVQLLRVTGRQMRKRRGLESSFYPACTDLTLAAWDPGRFPGVAYGQSASDLIHDELAAAKPSMICRIGASELNCMAATSTELTLGNAFKLAAGDDLVRDIGMHQGLIRGLCALSGFFPASVPLGRRFVEMMCEDLKDVDVLGTWCKQEVVFRDLLAPARKVRFRDLEPYMHDKPWSRVLAGQRVLVVHPFAETIASQFKRRAKLFSNPDVLPEFELQTIKAVQSIANTKTEFETWFDALDHMKAQMTATDFDVAIIGCGAYGLPLAAHAKRLGKKGVHLGGQTQLLFGIKGKRWETGHDEIARHFNEHWVYPAEEDRPKDFRVVEGGAYW</sequence>
<reference evidence="1 2" key="1">
    <citation type="submission" date="2021-12" db="EMBL/GenBank/DDBJ databases">
        <title>Genome seq of p7.</title>
        <authorList>
            <person name="Seo T."/>
        </authorList>
    </citation>
    <scope>NUCLEOTIDE SEQUENCE [LARGE SCALE GENOMIC DNA]</scope>
    <source>
        <strain evidence="1 2">P7</strain>
    </source>
</reference>
<accession>A0ABS8XBK4</accession>
<proteinExistence type="predicted"/>
<dbReference type="InterPro" id="IPR036188">
    <property type="entry name" value="FAD/NAD-bd_sf"/>
</dbReference>
<dbReference type="SUPFAM" id="SSF51905">
    <property type="entry name" value="FAD/NAD(P)-binding domain"/>
    <property type="match status" value="1"/>
</dbReference>
<dbReference type="EMBL" id="JAJTWT010000005">
    <property type="protein sequence ID" value="MCE4538316.1"/>
    <property type="molecule type" value="Genomic_DNA"/>
</dbReference>
<name>A0ABS8XBK4_9BURK</name>
<keyword evidence="2" id="KW-1185">Reference proteome</keyword>
<dbReference type="RefSeq" id="WP_233392754.1">
    <property type="nucleotide sequence ID" value="NZ_JAJTWT010000005.1"/>
</dbReference>